<dbReference type="InterPro" id="IPR047798">
    <property type="entry name" value="BPSS1780-like"/>
</dbReference>
<evidence type="ECO:0008006" key="4">
    <source>
        <dbReference type="Google" id="ProtNLM"/>
    </source>
</evidence>
<gene>
    <name evidence="2" type="ORF">HMPREF9465_01596</name>
</gene>
<keyword evidence="3" id="KW-1185">Reference proteome</keyword>
<feature type="transmembrane region" description="Helical" evidence="1">
    <location>
        <begin position="93"/>
        <end position="116"/>
    </location>
</feature>
<feature type="transmembrane region" description="Helical" evidence="1">
    <location>
        <begin position="26"/>
        <end position="45"/>
    </location>
</feature>
<dbReference type="PATRIC" id="fig|742823.3.peg.1589"/>
<dbReference type="HOGENOM" id="CLU_1098061_0_0_4"/>
<dbReference type="NCBIfam" id="NF041043">
    <property type="entry name" value="BPSS1780_fam"/>
    <property type="match status" value="1"/>
</dbReference>
<name>K1JL14_9BURK</name>
<organism evidence="2 3">
    <name type="scientific">Sutterella wadsworthensis 2_1_59BFAA</name>
    <dbReference type="NCBI Taxonomy" id="742823"/>
    <lineage>
        <taxon>Bacteria</taxon>
        <taxon>Pseudomonadati</taxon>
        <taxon>Pseudomonadota</taxon>
        <taxon>Betaproteobacteria</taxon>
        <taxon>Burkholderiales</taxon>
        <taxon>Sutterellaceae</taxon>
        <taxon>Sutterella</taxon>
    </lineage>
</organism>
<dbReference type="eggNOG" id="COG5473">
    <property type="taxonomic scope" value="Bacteria"/>
</dbReference>
<feature type="transmembrane region" description="Helical" evidence="1">
    <location>
        <begin position="224"/>
        <end position="245"/>
    </location>
</feature>
<evidence type="ECO:0000313" key="3">
    <source>
        <dbReference type="Proteomes" id="UP000005835"/>
    </source>
</evidence>
<dbReference type="Proteomes" id="UP000005835">
    <property type="component" value="Unassembled WGS sequence"/>
</dbReference>
<protein>
    <recommendedName>
        <fullName evidence="4">Glycerophosphoryl diester phosphodiesterase membrane domain-containing protein</fullName>
    </recommendedName>
</protein>
<feature type="transmembrane region" description="Helical" evidence="1">
    <location>
        <begin position="51"/>
        <end position="72"/>
    </location>
</feature>
<dbReference type="OrthoDB" id="5298483at2"/>
<comment type="caution">
    <text evidence="2">The sequence shown here is derived from an EMBL/GenBank/DDBJ whole genome shotgun (WGS) entry which is preliminary data.</text>
</comment>
<accession>K1JL14</accession>
<evidence type="ECO:0000256" key="1">
    <source>
        <dbReference type="SAM" id="Phobius"/>
    </source>
</evidence>
<feature type="transmembrane region" description="Helical" evidence="1">
    <location>
        <begin position="143"/>
        <end position="167"/>
    </location>
</feature>
<keyword evidence="1" id="KW-1133">Transmembrane helix</keyword>
<reference evidence="2 3" key="1">
    <citation type="submission" date="2012-05" db="EMBL/GenBank/DDBJ databases">
        <title>The Genome Sequence of Sutterella wadsworthensis 2_1_59BFAA.</title>
        <authorList>
            <consortium name="The Broad Institute Genome Sequencing Platform"/>
            <person name="Earl A."/>
            <person name="Ward D."/>
            <person name="Feldgarden M."/>
            <person name="Gevers D."/>
            <person name="Daigneault M."/>
            <person name="Strauss J."/>
            <person name="Allen-Vercoe E."/>
            <person name="Walker B."/>
            <person name="Young S.K."/>
            <person name="Zeng Q."/>
            <person name="Gargeya S."/>
            <person name="Fitzgerald M."/>
            <person name="Haas B."/>
            <person name="Abouelleil A."/>
            <person name="Alvarado L."/>
            <person name="Arachchi H.M."/>
            <person name="Berlin A.M."/>
            <person name="Chapman S.B."/>
            <person name="Goldberg J."/>
            <person name="Griggs A."/>
            <person name="Gujja S."/>
            <person name="Hansen M."/>
            <person name="Howarth C."/>
            <person name="Imamovic A."/>
            <person name="Larimer J."/>
            <person name="McCowen C."/>
            <person name="Montmayeur A."/>
            <person name="Murphy C."/>
            <person name="Neiman D."/>
            <person name="Pearson M."/>
            <person name="Priest M."/>
            <person name="Roberts A."/>
            <person name="Saif S."/>
            <person name="Shea T."/>
            <person name="Sisk P."/>
            <person name="Sykes S."/>
            <person name="Wortman J."/>
            <person name="Nusbaum C."/>
            <person name="Birren B."/>
        </authorList>
    </citation>
    <scope>NUCLEOTIDE SEQUENCE [LARGE SCALE GENOMIC DNA]</scope>
    <source>
        <strain evidence="2 3">2_1_59BFAA</strain>
    </source>
</reference>
<sequence length="259" mass="27374">MAQAFNYADGLRWFGEGVRALRNRPLGLVGIVVFYVLISGLLSGLPVVGTILAGVWMPFGAVLTGFAAREALADRLPGYAPLLAAFRKQGMRLHLIAVGLISAGVLELVMLVFQLLSADQIAQWKMVEGAIDPESVAAHFPSAGVAAALVLYTPLFMATLFAPLLIADAGQGAGKSFFYSFFGILRNFSACLTTAVLLVLMTSAAVFLTVGAGLAAGLGGATTYITPIIAILVTTIAQACVWPMYRDLFGPKNLFERLD</sequence>
<proteinExistence type="predicted"/>
<evidence type="ECO:0000313" key="2">
    <source>
        <dbReference type="EMBL" id="EKB30906.1"/>
    </source>
</evidence>
<dbReference type="AlphaFoldDB" id="K1JL14"/>
<dbReference type="RefSeq" id="WP_005435849.1">
    <property type="nucleotide sequence ID" value="NZ_JH815517.1"/>
</dbReference>
<dbReference type="EMBL" id="ADMG01000035">
    <property type="protein sequence ID" value="EKB30906.1"/>
    <property type="molecule type" value="Genomic_DNA"/>
</dbReference>
<keyword evidence="1" id="KW-0472">Membrane</keyword>
<dbReference type="STRING" id="742823.HMPREF9465_01596"/>
<keyword evidence="1" id="KW-0812">Transmembrane</keyword>
<feature type="transmembrane region" description="Helical" evidence="1">
    <location>
        <begin position="188"/>
        <end position="218"/>
    </location>
</feature>